<gene>
    <name evidence="2" type="ORF">Rhe02_64480</name>
</gene>
<feature type="compositionally biased region" description="Polar residues" evidence="1">
    <location>
        <begin position="158"/>
        <end position="170"/>
    </location>
</feature>
<feature type="region of interest" description="Disordered" evidence="1">
    <location>
        <begin position="23"/>
        <end position="47"/>
    </location>
</feature>
<proteinExistence type="predicted"/>
<evidence type="ECO:0000256" key="1">
    <source>
        <dbReference type="SAM" id="MobiDB-lite"/>
    </source>
</evidence>
<name>A0A8J3VJT3_9ACTN</name>
<feature type="compositionally biased region" description="Low complexity" evidence="1">
    <location>
        <begin position="29"/>
        <end position="47"/>
    </location>
</feature>
<reference evidence="2" key="1">
    <citation type="submission" date="2021-01" db="EMBL/GenBank/DDBJ databases">
        <title>Whole genome shotgun sequence of Rhizocola hellebori NBRC 109834.</title>
        <authorList>
            <person name="Komaki H."/>
            <person name="Tamura T."/>
        </authorList>
    </citation>
    <scope>NUCLEOTIDE SEQUENCE</scope>
    <source>
        <strain evidence="2">NBRC 109834</strain>
    </source>
</reference>
<sequence length="201" mass="20731">MVLAGALLGVLIVVYSCNVSGKTSPAAEPSKTPTAASKPASSPSPTAQAAMTPAAVVSPTATVAVAAADMCTDAEISVKAVPAKTTIVAGTDVQITLLIKNISNRSCSRDVGADQQELRVVLGTEKIWSSDDCDGPTGTELRTFPPNHERSYNAMWNGESSTKCSTTAKRTPTGPAPEPGEYQLIGRVGTDKSDPVTLKIT</sequence>
<dbReference type="AlphaFoldDB" id="A0A8J3VJT3"/>
<dbReference type="Proteomes" id="UP000612899">
    <property type="component" value="Unassembled WGS sequence"/>
</dbReference>
<accession>A0A8J3VJT3</accession>
<keyword evidence="3" id="KW-1185">Reference proteome</keyword>
<evidence type="ECO:0000313" key="3">
    <source>
        <dbReference type="Proteomes" id="UP000612899"/>
    </source>
</evidence>
<protein>
    <submittedName>
        <fullName evidence="2">Uncharacterized protein</fullName>
    </submittedName>
</protein>
<organism evidence="2 3">
    <name type="scientific">Rhizocola hellebori</name>
    <dbReference type="NCBI Taxonomy" id="1392758"/>
    <lineage>
        <taxon>Bacteria</taxon>
        <taxon>Bacillati</taxon>
        <taxon>Actinomycetota</taxon>
        <taxon>Actinomycetes</taxon>
        <taxon>Micromonosporales</taxon>
        <taxon>Micromonosporaceae</taxon>
        <taxon>Rhizocola</taxon>
    </lineage>
</organism>
<feature type="region of interest" description="Disordered" evidence="1">
    <location>
        <begin position="158"/>
        <end position="201"/>
    </location>
</feature>
<evidence type="ECO:0000313" key="2">
    <source>
        <dbReference type="EMBL" id="GIH08381.1"/>
    </source>
</evidence>
<comment type="caution">
    <text evidence="2">The sequence shown here is derived from an EMBL/GenBank/DDBJ whole genome shotgun (WGS) entry which is preliminary data.</text>
</comment>
<dbReference type="EMBL" id="BONY01000048">
    <property type="protein sequence ID" value="GIH08381.1"/>
    <property type="molecule type" value="Genomic_DNA"/>
</dbReference>